<accession>A0A372JFK5</accession>
<name>A0A372JFK5_9ACTN</name>
<dbReference type="FunFam" id="3.40.50.720:FF:000121">
    <property type="entry name" value="Prostaglandin reductase 2"/>
    <property type="match status" value="1"/>
</dbReference>
<evidence type="ECO:0000259" key="2">
    <source>
        <dbReference type="SMART" id="SM00829"/>
    </source>
</evidence>
<dbReference type="AlphaFoldDB" id="A0A372JFK5"/>
<dbReference type="Pfam" id="PF00107">
    <property type="entry name" value="ADH_zinc_N"/>
    <property type="match status" value="1"/>
</dbReference>
<dbReference type="CDD" id="cd05288">
    <property type="entry name" value="PGDH"/>
    <property type="match status" value="1"/>
</dbReference>
<dbReference type="PANTHER" id="PTHR43205">
    <property type="entry name" value="PROSTAGLANDIN REDUCTASE"/>
    <property type="match status" value="1"/>
</dbReference>
<evidence type="ECO:0000313" key="3">
    <source>
        <dbReference type="EMBL" id="RFU38679.1"/>
    </source>
</evidence>
<sequence>MSYTSREWRLVARPVGEPKPSDVAFTTVTLPDPEDGQVVVRNDFVSVDPYMRGRMNDVPSYVPPFVLDEPMTGAAVGTVVASGAPEVPVGTTVTHFLGWRDHALLPATAVRAVDPALAPPQAYLGVLGSTGLTAYAGLTEIAPVKEGDTVFVSGAAGAVGSVAGQIARRLGAARVVGSAGGPEKVRRLTETFGFDAGIDYRQGDLPGQLAHAAPDGVDVYFDNVGGDHLEAAIGAMNTFGRIALCGAISAYNTTELPPGPRNLPLAVGKRLTLRGMIVSDHLALAPAYAARAAGWLRDGSLVAEETVVDGIENAFEAFQAMMRGANTGKMLVRIVHD</sequence>
<evidence type="ECO:0000313" key="4">
    <source>
        <dbReference type="Proteomes" id="UP000261811"/>
    </source>
</evidence>
<dbReference type="Proteomes" id="UP000261811">
    <property type="component" value="Unassembled WGS sequence"/>
</dbReference>
<dbReference type="PANTHER" id="PTHR43205:SF7">
    <property type="entry name" value="PROSTAGLANDIN REDUCTASE 1"/>
    <property type="match status" value="1"/>
</dbReference>
<dbReference type="InterPro" id="IPR045010">
    <property type="entry name" value="MDR_fam"/>
</dbReference>
<proteinExistence type="predicted"/>
<dbReference type="InterPro" id="IPR041694">
    <property type="entry name" value="ADH_N_2"/>
</dbReference>
<dbReference type="Pfam" id="PF16884">
    <property type="entry name" value="ADH_N_2"/>
    <property type="match status" value="1"/>
</dbReference>
<dbReference type="Gene3D" id="3.90.180.10">
    <property type="entry name" value="Medium-chain alcohol dehydrogenases, catalytic domain"/>
    <property type="match status" value="1"/>
</dbReference>
<dbReference type="InterPro" id="IPR020843">
    <property type="entry name" value="ER"/>
</dbReference>
<dbReference type="SMART" id="SM00829">
    <property type="entry name" value="PKS_ER"/>
    <property type="match status" value="1"/>
</dbReference>
<comment type="caution">
    <text evidence="3">The sequence shown here is derived from an EMBL/GenBank/DDBJ whole genome shotgun (WGS) entry which is preliminary data.</text>
</comment>
<dbReference type="OrthoDB" id="9805663at2"/>
<dbReference type="SUPFAM" id="SSF51735">
    <property type="entry name" value="NAD(P)-binding Rossmann-fold domains"/>
    <property type="match status" value="1"/>
</dbReference>
<dbReference type="GO" id="GO:0016628">
    <property type="term" value="F:oxidoreductase activity, acting on the CH-CH group of donors, NAD or NADP as acceptor"/>
    <property type="evidence" value="ECO:0007669"/>
    <property type="project" value="InterPro"/>
</dbReference>
<dbReference type="InterPro" id="IPR013149">
    <property type="entry name" value="ADH-like_C"/>
</dbReference>
<dbReference type="InterPro" id="IPR011032">
    <property type="entry name" value="GroES-like_sf"/>
</dbReference>
<protein>
    <submittedName>
        <fullName evidence="3">NADP-dependent oxidoreductase</fullName>
    </submittedName>
</protein>
<dbReference type="Gene3D" id="3.40.50.720">
    <property type="entry name" value="NAD(P)-binding Rossmann-like Domain"/>
    <property type="match status" value="1"/>
</dbReference>
<reference evidence="3 4" key="1">
    <citation type="submission" date="2018-08" db="EMBL/GenBank/DDBJ databases">
        <title>Actinomadura jelena sp. nov., a novel Actinomycete isolated from soil in Chad.</title>
        <authorList>
            <person name="Shi L."/>
        </authorList>
    </citation>
    <scope>NUCLEOTIDE SEQUENCE [LARGE SCALE GENOMIC DNA]</scope>
    <source>
        <strain evidence="3 4">NEAU-G17</strain>
    </source>
</reference>
<feature type="domain" description="Enoyl reductase (ER)" evidence="2">
    <location>
        <begin position="16"/>
        <end position="332"/>
    </location>
</feature>
<keyword evidence="1" id="KW-0560">Oxidoreductase</keyword>
<keyword evidence="4" id="KW-1185">Reference proteome</keyword>
<dbReference type="RefSeq" id="WP_117359885.1">
    <property type="nucleotide sequence ID" value="NZ_QURH01000734.1"/>
</dbReference>
<dbReference type="InterPro" id="IPR036291">
    <property type="entry name" value="NAD(P)-bd_dom_sf"/>
</dbReference>
<dbReference type="EMBL" id="QURH01000734">
    <property type="protein sequence ID" value="RFU38679.1"/>
    <property type="molecule type" value="Genomic_DNA"/>
</dbReference>
<dbReference type="SUPFAM" id="SSF50129">
    <property type="entry name" value="GroES-like"/>
    <property type="match status" value="1"/>
</dbReference>
<gene>
    <name evidence="3" type="ORF">DZF91_26415</name>
</gene>
<evidence type="ECO:0000256" key="1">
    <source>
        <dbReference type="ARBA" id="ARBA00023002"/>
    </source>
</evidence>
<organism evidence="3 4">
    <name type="scientific">Actinomadura logoneensis</name>
    <dbReference type="NCBI Taxonomy" id="2293572"/>
    <lineage>
        <taxon>Bacteria</taxon>
        <taxon>Bacillati</taxon>
        <taxon>Actinomycetota</taxon>
        <taxon>Actinomycetes</taxon>
        <taxon>Streptosporangiales</taxon>
        <taxon>Thermomonosporaceae</taxon>
        <taxon>Actinomadura</taxon>
    </lineage>
</organism>